<evidence type="ECO:0000256" key="1">
    <source>
        <dbReference type="ARBA" id="ARBA00011738"/>
    </source>
</evidence>
<comment type="subunit">
    <text evidence="1">Homodimer.</text>
</comment>
<dbReference type="SUPFAM" id="SSF54909">
    <property type="entry name" value="Dimeric alpha+beta barrel"/>
    <property type="match status" value="1"/>
</dbReference>
<dbReference type="EMBL" id="JAADYS010000836">
    <property type="protein sequence ID" value="KAF4466696.1"/>
    <property type="molecule type" value="Genomic_DNA"/>
</dbReference>
<dbReference type="InterPro" id="IPR013097">
    <property type="entry name" value="Dabb"/>
</dbReference>
<evidence type="ECO:0000313" key="4">
    <source>
        <dbReference type="Proteomes" id="UP000554235"/>
    </source>
</evidence>
<organism evidence="3 4">
    <name type="scientific">Fusarium albosuccineum</name>
    <dbReference type="NCBI Taxonomy" id="1237068"/>
    <lineage>
        <taxon>Eukaryota</taxon>
        <taxon>Fungi</taxon>
        <taxon>Dikarya</taxon>
        <taxon>Ascomycota</taxon>
        <taxon>Pezizomycotina</taxon>
        <taxon>Sordariomycetes</taxon>
        <taxon>Hypocreomycetidae</taxon>
        <taxon>Hypocreales</taxon>
        <taxon>Nectriaceae</taxon>
        <taxon>Fusarium</taxon>
        <taxon>Fusarium decemcellulare species complex</taxon>
    </lineage>
</organism>
<dbReference type="Proteomes" id="UP000554235">
    <property type="component" value="Unassembled WGS sequence"/>
</dbReference>
<accession>A0A8H4PEM1</accession>
<dbReference type="InterPro" id="IPR044662">
    <property type="entry name" value="HS1/DABB1-like"/>
</dbReference>
<evidence type="ECO:0000313" key="3">
    <source>
        <dbReference type="EMBL" id="KAF4466696.1"/>
    </source>
</evidence>
<dbReference type="PANTHER" id="PTHR33178">
    <property type="match status" value="1"/>
</dbReference>
<comment type="caution">
    <text evidence="3">The sequence shown here is derived from an EMBL/GenBank/DDBJ whole genome shotgun (WGS) entry which is preliminary data.</text>
</comment>
<name>A0A8H4PEM1_9HYPO</name>
<reference evidence="3 4" key="1">
    <citation type="submission" date="2020-01" db="EMBL/GenBank/DDBJ databases">
        <title>Identification and distribution of gene clusters putatively required for synthesis of sphingolipid metabolism inhibitors in phylogenetically diverse species of the filamentous fungus Fusarium.</title>
        <authorList>
            <person name="Kim H.-S."/>
            <person name="Busman M."/>
            <person name="Brown D.W."/>
            <person name="Divon H."/>
            <person name="Uhlig S."/>
            <person name="Proctor R.H."/>
        </authorList>
    </citation>
    <scope>NUCLEOTIDE SEQUENCE [LARGE SCALE GENOMIC DNA]</scope>
    <source>
        <strain evidence="3 4">NRRL 20459</strain>
    </source>
</reference>
<proteinExistence type="predicted"/>
<dbReference type="SMART" id="SM00886">
    <property type="entry name" value="Dabb"/>
    <property type="match status" value="1"/>
</dbReference>
<dbReference type="AlphaFoldDB" id="A0A8H4PEM1"/>
<dbReference type="PANTHER" id="PTHR33178:SF17">
    <property type="entry name" value="STRESS-RESPONSE A_B BARREL DOMAIN-CONTAINING PROTEIN"/>
    <property type="match status" value="1"/>
</dbReference>
<protein>
    <submittedName>
        <fullName evidence="3">Stress responsive A B Barrel domain-containing</fullName>
    </submittedName>
</protein>
<feature type="domain" description="Stress-response A/B barrel" evidence="2">
    <location>
        <begin position="3"/>
        <end position="101"/>
    </location>
</feature>
<dbReference type="Pfam" id="PF07876">
    <property type="entry name" value="Dabb"/>
    <property type="match status" value="1"/>
</dbReference>
<evidence type="ECO:0000259" key="2">
    <source>
        <dbReference type="PROSITE" id="PS51502"/>
    </source>
</evidence>
<dbReference type="OrthoDB" id="42919at2759"/>
<keyword evidence="4" id="KW-1185">Reference proteome</keyword>
<dbReference type="PROSITE" id="PS51502">
    <property type="entry name" value="S_R_A_B_BARREL"/>
    <property type="match status" value="1"/>
</dbReference>
<dbReference type="Gene3D" id="3.30.70.100">
    <property type="match status" value="1"/>
</dbReference>
<dbReference type="InterPro" id="IPR011008">
    <property type="entry name" value="Dimeric_a/b-barrel"/>
</dbReference>
<gene>
    <name evidence="3" type="ORF">FALBO_6444</name>
</gene>
<sequence>MTVVHIVLFKFRSDVDESHRQTFVDELKSLKSLSCVKNQRLVVGGPSITDPIARSKGYQIALLSFHQDPAALKEYQASSEHHRVTSQYLWPYAEDVTRFDFEVAEEDEENLENNFGFSQKS</sequence>